<feature type="transmembrane region" description="Helical" evidence="1">
    <location>
        <begin position="12"/>
        <end position="31"/>
    </location>
</feature>
<feature type="transmembrane region" description="Helical" evidence="1">
    <location>
        <begin position="311"/>
        <end position="329"/>
    </location>
</feature>
<keyword evidence="3" id="KW-1185">Reference proteome</keyword>
<dbReference type="EMBL" id="KN848063">
    <property type="protein sequence ID" value="KIY03288.1"/>
    <property type="molecule type" value="Genomic_DNA"/>
</dbReference>
<feature type="transmembrane region" description="Helical" evidence="1">
    <location>
        <begin position="248"/>
        <end position="271"/>
    </location>
</feature>
<evidence type="ECO:0000256" key="1">
    <source>
        <dbReference type="SAM" id="Phobius"/>
    </source>
</evidence>
<dbReference type="RefSeq" id="XP_016637410.1">
    <property type="nucleotide sequence ID" value="XM_016772271.1"/>
</dbReference>
<keyword evidence="1" id="KW-1133">Transmembrane helix</keyword>
<keyword evidence="1" id="KW-0472">Membrane</keyword>
<dbReference type="GeneID" id="27707501"/>
<accession>A0A0D2KB81</accession>
<dbReference type="VEuPathDB" id="FungiDB:Z520_01755"/>
<proteinExistence type="predicted"/>
<gene>
    <name evidence="2" type="ORF">Z520_01755</name>
</gene>
<dbReference type="PANTHER" id="PTHR35043">
    <property type="entry name" value="TRANSCRIPTION FACTOR DOMAIN-CONTAINING PROTEIN"/>
    <property type="match status" value="1"/>
</dbReference>
<feature type="transmembrane region" description="Helical" evidence="1">
    <location>
        <begin position="151"/>
        <end position="169"/>
    </location>
</feature>
<keyword evidence="1" id="KW-0812">Transmembrane</keyword>
<name>A0A0D2KB81_9EURO</name>
<dbReference type="AlphaFoldDB" id="A0A0D2KB81"/>
<dbReference type="PANTHER" id="PTHR35043:SF7">
    <property type="entry name" value="TRANSCRIPTION FACTOR DOMAIN-CONTAINING PROTEIN"/>
    <property type="match status" value="1"/>
</dbReference>
<feature type="transmembrane region" description="Helical" evidence="1">
    <location>
        <begin position="283"/>
        <end position="304"/>
    </location>
</feature>
<dbReference type="Proteomes" id="UP000053411">
    <property type="component" value="Unassembled WGS sequence"/>
</dbReference>
<evidence type="ECO:0000313" key="3">
    <source>
        <dbReference type="Proteomes" id="UP000053411"/>
    </source>
</evidence>
<feature type="transmembrane region" description="Helical" evidence="1">
    <location>
        <begin position="175"/>
        <end position="196"/>
    </location>
</feature>
<evidence type="ECO:0000313" key="2">
    <source>
        <dbReference type="EMBL" id="KIY03288.1"/>
    </source>
</evidence>
<protein>
    <submittedName>
        <fullName evidence="2">Uncharacterized protein</fullName>
    </submittedName>
</protein>
<reference evidence="2 3" key="1">
    <citation type="submission" date="2015-01" db="EMBL/GenBank/DDBJ databases">
        <title>The Genome Sequence of Fonsecaea multimorphosa CBS 102226.</title>
        <authorList>
            <consortium name="The Broad Institute Genomics Platform"/>
            <person name="Cuomo C."/>
            <person name="de Hoog S."/>
            <person name="Gorbushina A."/>
            <person name="Stielow B."/>
            <person name="Teixiera M."/>
            <person name="Abouelleil A."/>
            <person name="Chapman S.B."/>
            <person name="Priest M."/>
            <person name="Young S.K."/>
            <person name="Wortman J."/>
            <person name="Nusbaum C."/>
            <person name="Birren B."/>
        </authorList>
    </citation>
    <scope>NUCLEOTIDE SEQUENCE [LARGE SCALE GENOMIC DNA]</scope>
    <source>
        <strain evidence="2 3">CBS 102226</strain>
    </source>
</reference>
<sequence length="355" mass="40559">MSAFVSISPVRGTMELVWGCVFTIIICTWNLQHLTIPSPNKSAWRVMGNKVLWAFLTMIAPEFVCMLSFDEHYFARTQTRKMQDHGFPWWTTKHSFFGMMGGYLLEYQNKGKIIVGAAEIRWLASSSLLVLPEVTCREIDGLAREKTFQKAIAAVQLVWFALQCIGRAVERMELALFEVTTLCFVTYAVVTLICWWKKPSGVSLRRTISCPSISVQDIDRMLDSTKGDRRLLMQKLHIRQFNVASDHLTYFWFFILWLLAGGIGAWHLSAWNYSFPTSAESTLWRVSSIVATIGPTILLFLVITDNRVLDWVLSLLIAVYVAARLFLLVETIISLRSAPAGIYQRVRWSDAIPHF</sequence>
<feature type="transmembrane region" description="Helical" evidence="1">
    <location>
        <begin position="51"/>
        <end position="69"/>
    </location>
</feature>
<dbReference type="OrthoDB" id="4155092at2759"/>
<organism evidence="2 3">
    <name type="scientific">Fonsecaea multimorphosa CBS 102226</name>
    <dbReference type="NCBI Taxonomy" id="1442371"/>
    <lineage>
        <taxon>Eukaryota</taxon>
        <taxon>Fungi</taxon>
        <taxon>Dikarya</taxon>
        <taxon>Ascomycota</taxon>
        <taxon>Pezizomycotina</taxon>
        <taxon>Eurotiomycetes</taxon>
        <taxon>Chaetothyriomycetidae</taxon>
        <taxon>Chaetothyriales</taxon>
        <taxon>Herpotrichiellaceae</taxon>
        <taxon>Fonsecaea</taxon>
    </lineage>
</organism>